<dbReference type="Pfam" id="PF00849">
    <property type="entry name" value="PseudoU_synth_2"/>
    <property type="match status" value="1"/>
</dbReference>
<evidence type="ECO:0000256" key="7">
    <source>
        <dbReference type="RuleBase" id="RU003887"/>
    </source>
</evidence>
<evidence type="ECO:0000313" key="9">
    <source>
        <dbReference type="EMBL" id="XAD53302.1"/>
    </source>
</evidence>
<dbReference type="Pfam" id="PF01479">
    <property type="entry name" value="S4"/>
    <property type="match status" value="1"/>
</dbReference>
<dbReference type="PROSITE" id="PS01149">
    <property type="entry name" value="PSI_RSU"/>
    <property type="match status" value="1"/>
</dbReference>
<dbReference type="SUPFAM" id="SSF55174">
    <property type="entry name" value="Alpha-L RNA-binding motif"/>
    <property type="match status" value="1"/>
</dbReference>
<keyword evidence="2 6" id="KW-0694">RNA-binding</keyword>
<dbReference type="InterPro" id="IPR036986">
    <property type="entry name" value="S4_RNA-bd_sf"/>
</dbReference>
<dbReference type="EC" id="5.4.99.-" evidence="7"/>
<dbReference type="InterPro" id="IPR020103">
    <property type="entry name" value="PsdUridine_synth_cat_dom_sf"/>
</dbReference>
<evidence type="ECO:0000256" key="1">
    <source>
        <dbReference type="ARBA" id="ARBA00008348"/>
    </source>
</evidence>
<reference evidence="9 10" key="1">
    <citation type="submission" date="2024-04" db="EMBL/GenBank/DDBJ databases">
        <title>Salinicola lusitanus LLJ914,a marine bacterium isolated from the Okinawa Trough.</title>
        <authorList>
            <person name="Li J."/>
        </authorList>
    </citation>
    <scope>NUCLEOTIDE SEQUENCE [LARGE SCALE GENOMIC DNA]</scope>
    <source>
        <strain evidence="9 10">LLJ914</strain>
    </source>
</reference>
<dbReference type="Proteomes" id="UP001453229">
    <property type="component" value="Chromosome"/>
</dbReference>
<dbReference type="EMBL" id="CP151919">
    <property type="protein sequence ID" value="XAD53302.1"/>
    <property type="molecule type" value="Genomic_DNA"/>
</dbReference>
<dbReference type="RefSeq" id="WP_342594424.1">
    <property type="nucleotide sequence ID" value="NZ_CP151919.1"/>
</dbReference>
<dbReference type="PANTHER" id="PTHR47683">
    <property type="entry name" value="PSEUDOURIDINE SYNTHASE FAMILY PROTEIN-RELATED"/>
    <property type="match status" value="1"/>
</dbReference>
<organism evidence="9 10">
    <name type="scientific">Salinicola lusitanus</name>
    <dbReference type="NCBI Taxonomy" id="1949085"/>
    <lineage>
        <taxon>Bacteria</taxon>
        <taxon>Pseudomonadati</taxon>
        <taxon>Pseudomonadota</taxon>
        <taxon>Gammaproteobacteria</taxon>
        <taxon>Oceanospirillales</taxon>
        <taxon>Halomonadaceae</taxon>
        <taxon>Salinicola</taxon>
    </lineage>
</organism>
<evidence type="ECO:0000256" key="3">
    <source>
        <dbReference type="ARBA" id="ARBA00023235"/>
    </source>
</evidence>
<dbReference type="CDD" id="cd02553">
    <property type="entry name" value="PseudoU_synth_RsuA"/>
    <property type="match status" value="1"/>
</dbReference>
<keyword evidence="3 7" id="KW-0413">Isomerase</keyword>
<proteinExistence type="inferred from homology"/>
<dbReference type="InterPro" id="IPR020094">
    <property type="entry name" value="TruA/RsuA/RluB/E/F_N"/>
</dbReference>
<feature type="domain" description="RNA-binding S4" evidence="8">
    <location>
        <begin position="1"/>
        <end position="58"/>
    </location>
</feature>
<dbReference type="InterPro" id="IPR042092">
    <property type="entry name" value="PsdUridine_s_RsuA/RluB/E/F_cat"/>
</dbReference>
<dbReference type="CDD" id="cd00165">
    <property type="entry name" value="S4"/>
    <property type="match status" value="1"/>
</dbReference>
<dbReference type="Gene3D" id="3.30.70.1560">
    <property type="entry name" value="Alpha-L RNA-binding motif"/>
    <property type="match status" value="1"/>
</dbReference>
<comment type="function">
    <text evidence="5">Responsible for synthesis of pseudouridine from uracil-516 in 16S ribosomal RNA.</text>
</comment>
<dbReference type="InterPro" id="IPR050343">
    <property type="entry name" value="RsuA_PseudoU_synthase"/>
</dbReference>
<evidence type="ECO:0000313" key="10">
    <source>
        <dbReference type="Proteomes" id="UP001453229"/>
    </source>
</evidence>
<evidence type="ECO:0000256" key="5">
    <source>
        <dbReference type="ARBA" id="ARBA00037590"/>
    </source>
</evidence>
<dbReference type="Gene3D" id="3.30.70.580">
    <property type="entry name" value="Pseudouridine synthase I, catalytic domain, N-terminal subdomain"/>
    <property type="match status" value="1"/>
</dbReference>
<comment type="catalytic activity">
    <reaction evidence="4">
        <text>uridine(516) in 16S rRNA = pseudouridine(516) in 16S rRNA</text>
        <dbReference type="Rhea" id="RHEA:38867"/>
        <dbReference type="Rhea" id="RHEA-COMP:10089"/>
        <dbReference type="Rhea" id="RHEA-COMP:10090"/>
        <dbReference type="ChEBI" id="CHEBI:65314"/>
        <dbReference type="ChEBI" id="CHEBI:65315"/>
        <dbReference type="EC" id="5.4.99.19"/>
    </reaction>
</comment>
<evidence type="ECO:0000256" key="6">
    <source>
        <dbReference type="PROSITE-ProRule" id="PRU00182"/>
    </source>
</evidence>
<dbReference type="InterPro" id="IPR000748">
    <property type="entry name" value="PsdUridine_synth_RsuA/RluB/E/F"/>
</dbReference>
<dbReference type="Gene3D" id="3.10.290.10">
    <property type="entry name" value="RNA-binding S4 domain"/>
    <property type="match status" value="1"/>
</dbReference>
<dbReference type="InterPro" id="IPR002942">
    <property type="entry name" value="S4_RNA-bd"/>
</dbReference>
<dbReference type="PROSITE" id="PS50889">
    <property type="entry name" value="S4"/>
    <property type="match status" value="1"/>
</dbReference>
<dbReference type="InterPro" id="IPR018496">
    <property type="entry name" value="PsdUridine_synth_RsuA/RluB_CS"/>
</dbReference>
<protein>
    <recommendedName>
        <fullName evidence="7">Pseudouridine synthase</fullName>
        <ecNumber evidence="7">5.4.99.-</ecNumber>
    </recommendedName>
</protein>
<evidence type="ECO:0000259" key="8">
    <source>
        <dbReference type="SMART" id="SM00363"/>
    </source>
</evidence>
<evidence type="ECO:0000256" key="4">
    <source>
        <dbReference type="ARBA" id="ARBA00036749"/>
    </source>
</evidence>
<dbReference type="SUPFAM" id="SSF55120">
    <property type="entry name" value="Pseudouridine synthase"/>
    <property type="match status" value="1"/>
</dbReference>
<keyword evidence="10" id="KW-1185">Reference proteome</keyword>
<dbReference type="NCBIfam" id="TIGR00093">
    <property type="entry name" value="pseudouridine synthase"/>
    <property type="match status" value="1"/>
</dbReference>
<dbReference type="PANTHER" id="PTHR47683:SF4">
    <property type="entry name" value="PSEUDOURIDINE SYNTHASE"/>
    <property type="match status" value="1"/>
</dbReference>
<comment type="similarity">
    <text evidence="1 7">Belongs to the pseudouridine synthase RsuA family.</text>
</comment>
<evidence type="ECO:0000256" key="2">
    <source>
        <dbReference type="ARBA" id="ARBA00022884"/>
    </source>
</evidence>
<dbReference type="InterPro" id="IPR006145">
    <property type="entry name" value="PsdUridine_synth_RsuA/RluA"/>
</dbReference>
<dbReference type="SMART" id="SM00363">
    <property type="entry name" value="S4"/>
    <property type="match status" value="1"/>
</dbReference>
<name>A0ABZ3CQ82_9GAMM</name>
<accession>A0ABZ3CQ82</accession>
<sequence>MRLDRFLSEATELTRSQAKRALRQSEVSVDGETVRDASRQVSDTQDIRWQGSALARIGWRYLMMHKPVGVECSLRPAHYPSVMSLIEIEQIERLHPVGRLDVDTSGLLLISDDGKWTHRVTSPNHACEKRYRATLGETLSAADAAHVAKQFAEGIMLNGDEKPTKPATFEAVGESEVIVGVTEGRYHQIRRMLTAVGYTVVTLHRESIGPLALDPELAPGECRHLRPEEVAAFE</sequence>
<gene>
    <name evidence="9" type="ORF">AAGT95_15825</name>
</gene>